<feature type="signal peptide" evidence="1">
    <location>
        <begin position="1"/>
        <end position="26"/>
    </location>
</feature>
<evidence type="ECO:0000313" key="3">
    <source>
        <dbReference type="EMBL" id="MZQ90078.1"/>
    </source>
</evidence>
<dbReference type="AlphaFoldDB" id="A0A6L8VI17"/>
<dbReference type="Gene3D" id="1.20.1270.180">
    <property type="match status" value="1"/>
</dbReference>
<feature type="domain" description="Lysozyme inhibitor LprI-like N-terminal" evidence="2">
    <location>
        <begin position="34"/>
        <end position="134"/>
    </location>
</feature>
<evidence type="ECO:0000259" key="2">
    <source>
        <dbReference type="Pfam" id="PF07007"/>
    </source>
</evidence>
<dbReference type="RefSeq" id="WP_161347324.1">
    <property type="nucleotide sequence ID" value="NZ_BMGW01000008.1"/>
</dbReference>
<feature type="chain" id="PRO_5026934723" evidence="1">
    <location>
        <begin position="27"/>
        <end position="141"/>
    </location>
</feature>
<dbReference type="InterPro" id="IPR009739">
    <property type="entry name" value="LprI-like_N"/>
</dbReference>
<proteinExistence type="predicted"/>
<evidence type="ECO:0000256" key="1">
    <source>
        <dbReference type="SAM" id="SignalP"/>
    </source>
</evidence>
<accession>A0A6L8VI17</accession>
<dbReference type="EMBL" id="WWNR01000008">
    <property type="protein sequence ID" value="MZQ90078.1"/>
    <property type="molecule type" value="Genomic_DNA"/>
</dbReference>
<gene>
    <name evidence="3" type="ORF">GS660_13370</name>
</gene>
<organism evidence="3 4">
    <name type="scientific">Frigidibacter albus</name>
    <dbReference type="NCBI Taxonomy" id="1465486"/>
    <lineage>
        <taxon>Bacteria</taxon>
        <taxon>Pseudomonadati</taxon>
        <taxon>Pseudomonadota</taxon>
        <taxon>Alphaproteobacteria</taxon>
        <taxon>Rhodobacterales</taxon>
        <taxon>Paracoccaceae</taxon>
        <taxon>Frigidibacter</taxon>
    </lineage>
</organism>
<keyword evidence="1" id="KW-0732">Signal</keyword>
<name>A0A6L8VI17_9RHOB</name>
<reference evidence="3 4" key="1">
    <citation type="submission" date="2020-01" db="EMBL/GenBank/DDBJ databases">
        <title>Frigidibacter albus SP32T (=CGMCC 1.13995T).</title>
        <authorList>
            <person name="Liao X."/>
        </authorList>
    </citation>
    <scope>NUCLEOTIDE SEQUENCE [LARGE SCALE GENOMIC DNA]</scope>
    <source>
        <strain evidence="3 4">SP32</strain>
    </source>
</reference>
<evidence type="ECO:0000313" key="4">
    <source>
        <dbReference type="Proteomes" id="UP000477083"/>
    </source>
</evidence>
<dbReference type="Proteomes" id="UP000477083">
    <property type="component" value="Unassembled WGS sequence"/>
</dbReference>
<protein>
    <submittedName>
        <fullName evidence="3">DUF1311 domain-containing protein</fullName>
    </submittedName>
</protein>
<dbReference type="OrthoDB" id="7340239at2"/>
<sequence>MTPQTSRLAPRLIAAALCLAPPGASAQDAPDIDCANPMTQMEMTFCAEQDWIAADADLNAAWAPAMARMRALDENQPADLKGAADALRAAQRAWVSYRDLACTAEGYQLRGGSAEPMVIYGCRARLTEARTEALQALAAPM</sequence>
<keyword evidence="4" id="KW-1185">Reference proteome</keyword>
<dbReference type="Pfam" id="PF07007">
    <property type="entry name" value="LprI"/>
    <property type="match status" value="1"/>
</dbReference>
<comment type="caution">
    <text evidence="3">The sequence shown here is derived from an EMBL/GenBank/DDBJ whole genome shotgun (WGS) entry which is preliminary data.</text>
</comment>